<dbReference type="AlphaFoldDB" id="A0A9E6RIK8"/>
<accession>A0A9E6RIK8</accession>
<reference evidence="1" key="1">
    <citation type="submission" date="2021-08" db="EMBL/GenBank/DDBJ databases">
        <authorList>
            <person name="Zhang H."/>
            <person name="Xu M."/>
            <person name="Yu Z."/>
            <person name="Yang L."/>
            <person name="Cai Y."/>
        </authorList>
    </citation>
    <scope>NUCLEOTIDE SEQUENCE</scope>
    <source>
        <strain evidence="1">CHL1</strain>
    </source>
</reference>
<organism evidence="1 2">
    <name type="scientific">Chenggangzhangella methanolivorans</name>
    <dbReference type="NCBI Taxonomy" id="1437009"/>
    <lineage>
        <taxon>Bacteria</taxon>
        <taxon>Pseudomonadati</taxon>
        <taxon>Pseudomonadota</taxon>
        <taxon>Alphaproteobacteria</taxon>
        <taxon>Hyphomicrobiales</taxon>
        <taxon>Methylopilaceae</taxon>
        <taxon>Chenggangzhangella</taxon>
    </lineage>
</organism>
<name>A0A9E6RIK8_9HYPH</name>
<dbReference type="RefSeq" id="WP_261404962.1">
    <property type="nucleotide sequence ID" value="NZ_CP081869.1"/>
</dbReference>
<sequence>MTGLVGAAANGRILMVADAACYRHDTGEAIGFARKILPLPGTLAVFCCRGPANAWPAFDEACRKAKLRSIDDFIARADAIFADTISRLGEEASHAVDVVVAGWSASRRQALLLLQSNHDAHGVPAGALATVRAFCSVAEQTIDPAQFTVERGVELLELQRLTPASEISGGPELTTVGGWVDAVEIRAGARPVVRRVHEWPEDVVGAALAA</sequence>
<gene>
    <name evidence="1" type="ORF">K6K41_09805</name>
</gene>
<evidence type="ECO:0000313" key="2">
    <source>
        <dbReference type="Proteomes" id="UP000825701"/>
    </source>
</evidence>
<protein>
    <submittedName>
        <fullName evidence="1">Uncharacterized protein</fullName>
    </submittedName>
</protein>
<keyword evidence="2" id="KW-1185">Reference proteome</keyword>
<proteinExistence type="predicted"/>
<dbReference type="Proteomes" id="UP000825701">
    <property type="component" value="Chromosome"/>
</dbReference>
<dbReference type="KEGG" id="cmet:K6K41_09805"/>
<dbReference type="EMBL" id="CP081869">
    <property type="protein sequence ID" value="QZO01657.1"/>
    <property type="molecule type" value="Genomic_DNA"/>
</dbReference>
<evidence type="ECO:0000313" key="1">
    <source>
        <dbReference type="EMBL" id="QZO01657.1"/>
    </source>
</evidence>